<evidence type="ECO:0000313" key="10">
    <source>
        <dbReference type="Proteomes" id="UP000254425"/>
    </source>
</evidence>
<evidence type="ECO:0000256" key="6">
    <source>
        <dbReference type="ARBA" id="ARBA00023136"/>
    </source>
</evidence>
<reference evidence="9 10" key="1">
    <citation type="submission" date="2018-07" db="EMBL/GenBank/DDBJ databases">
        <title>Draft genome of the type strain Streptomyces armeniacus ATCC 15676.</title>
        <authorList>
            <person name="Labana P."/>
            <person name="Gosse J.T."/>
            <person name="Boddy C.N."/>
        </authorList>
    </citation>
    <scope>NUCLEOTIDE SEQUENCE [LARGE SCALE GENOMIC DNA]</scope>
    <source>
        <strain evidence="9 10">ATCC 15676</strain>
    </source>
</reference>
<dbReference type="Gene3D" id="3.40.50.12580">
    <property type="match status" value="1"/>
</dbReference>
<comment type="similarity">
    <text evidence="2">Belongs to the CDP-glycerol glycerophosphotransferase family.</text>
</comment>
<evidence type="ECO:0000256" key="1">
    <source>
        <dbReference type="ARBA" id="ARBA00004202"/>
    </source>
</evidence>
<dbReference type="Pfam" id="PF04464">
    <property type="entry name" value="Glyphos_transf"/>
    <property type="match status" value="1"/>
</dbReference>
<dbReference type="PANTHER" id="PTHR37316:SF3">
    <property type="entry name" value="TEICHOIC ACID GLYCEROL-PHOSPHATE TRANSFERASE"/>
    <property type="match status" value="1"/>
</dbReference>
<dbReference type="SUPFAM" id="SSF53756">
    <property type="entry name" value="UDP-Glycosyltransferase/glycogen phosphorylase"/>
    <property type="match status" value="1"/>
</dbReference>
<name>A0A345XXJ1_9ACTN</name>
<dbReference type="InterPro" id="IPR043149">
    <property type="entry name" value="TagF_N"/>
</dbReference>
<evidence type="ECO:0000256" key="3">
    <source>
        <dbReference type="ARBA" id="ARBA00022475"/>
    </source>
</evidence>
<feature type="compositionally biased region" description="Low complexity" evidence="7">
    <location>
        <begin position="633"/>
        <end position="644"/>
    </location>
</feature>
<protein>
    <submittedName>
        <fullName evidence="9">CDP-glycerol:glycerophosphate glycerophosphotransferase</fullName>
    </submittedName>
</protein>
<keyword evidence="4 9" id="KW-0808">Transferase</keyword>
<feature type="region of interest" description="Disordered" evidence="7">
    <location>
        <begin position="1290"/>
        <end position="1331"/>
    </location>
</feature>
<dbReference type="KEGG" id="sarm:DVA86_31005"/>
<evidence type="ECO:0000256" key="2">
    <source>
        <dbReference type="ARBA" id="ARBA00010488"/>
    </source>
</evidence>
<keyword evidence="5" id="KW-0777">Teichoic acid biosynthesis</keyword>
<keyword evidence="3" id="KW-1003">Cell membrane</keyword>
<dbReference type="GO" id="GO:0047355">
    <property type="term" value="F:CDP-glycerol glycerophosphotransferase activity"/>
    <property type="evidence" value="ECO:0007669"/>
    <property type="project" value="InterPro"/>
</dbReference>
<evidence type="ECO:0000256" key="7">
    <source>
        <dbReference type="SAM" id="MobiDB-lite"/>
    </source>
</evidence>
<dbReference type="Pfam" id="PF00535">
    <property type="entry name" value="Glycos_transf_2"/>
    <property type="match status" value="1"/>
</dbReference>
<dbReference type="GO" id="GO:0005886">
    <property type="term" value="C:plasma membrane"/>
    <property type="evidence" value="ECO:0007669"/>
    <property type="project" value="UniProtKB-SubCell"/>
</dbReference>
<dbReference type="InterPro" id="IPR001173">
    <property type="entry name" value="Glyco_trans_2-like"/>
</dbReference>
<keyword evidence="6" id="KW-0472">Membrane</keyword>
<feature type="region of interest" description="Disordered" evidence="7">
    <location>
        <begin position="618"/>
        <end position="709"/>
    </location>
</feature>
<evidence type="ECO:0000313" key="9">
    <source>
        <dbReference type="EMBL" id="AXK36357.1"/>
    </source>
</evidence>
<organism evidence="9 10">
    <name type="scientific">Streptomyces armeniacus</name>
    <dbReference type="NCBI Taxonomy" id="83291"/>
    <lineage>
        <taxon>Bacteria</taxon>
        <taxon>Bacillati</taxon>
        <taxon>Actinomycetota</taxon>
        <taxon>Actinomycetes</taxon>
        <taxon>Kitasatosporales</taxon>
        <taxon>Streptomycetaceae</taxon>
        <taxon>Streptomyces</taxon>
    </lineage>
</organism>
<dbReference type="CDD" id="cd00761">
    <property type="entry name" value="Glyco_tranf_GTA_type"/>
    <property type="match status" value="1"/>
</dbReference>
<dbReference type="Gene3D" id="3.90.550.10">
    <property type="entry name" value="Spore Coat Polysaccharide Biosynthesis Protein SpsA, Chain A"/>
    <property type="match status" value="1"/>
</dbReference>
<evidence type="ECO:0000259" key="8">
    <source>
        <dbReference type="Pfam" id="PF00535"/>
    </source>
</evidence>
<comment type="subcellular location">
    <subcellularLocation>
        <location evidence="1">Cell membrane</location>
        <topology evidence="1">Peripheral membrane protein</topology>
    </subcellularLocation>
</comment>
<dbReference type="EMBL" id="CP031320">
    <property type="protein sequence ID" value="AXK36357.1"/>
    <property type="molecule type" value="Genomic_DNA"/>
</dbReference>
<dbReference type="InterPro" id="IPR051612">
    <property type="entry name" value="Teichoic_Acid_Biosynth"/>
</dbReference>
<dbReference type="GO" id="GO:0019350">
    <property type="term" value="P:teichoic acid biosynthetic process"/>
    <property type="evidence" value="ECO:0007669"/>
    <property type="project" value="UniProtKB-KW"/>
</dbReference>
<dbReference type="InterPro" id="IPR029044">
    <property type="entry name" value="Nucleotide-diphossugar_trans"/>
</dbReference>
<dbReference type="SUPFAM" id="SSF53448">
    <property type="entry name" value="Nucleotide-diphospho-sugar transferases"/>
    <property type="match status" value="1"/>
</dbReference>
<keyword evidence="10" id="KW-1185">Reference proteome</keyword>
<feature type="compositionally biased region" description="Low complexity" evidence="7">
    <location>
        <begin position="659"/>
        <end position="702"/>
    </location>
</feature>
<proteinExistence type="inferred from homology"/>
<dbReference type="PANTHER" id="PTHR37316">
    <property type="entry name" value="TEICHOIC ACID GLYCEROL-PHOSPHATE PRIMASE"/>
    <property type="match status" value="1"/>
</dbReference>
<dbReference type="InterPro" id="IPR043148">
    <property type="entry name" value="TagF_C"/>
</dbReference>
<gene>
    <name evidence="9" type="ORF">DVA86_31005</name>
</gene>
<accession>A0A345XXJ1</accession>
<evidence type="ECO:0000256" key="5">
    <source>
        <dbReference type="ARBA" id="ARBA00022944"/>
    </source>
</evidence>
<dbReference type="RefSeq" id="WP_208883262.1">
    <property type="nucleotide sequence ID" value="NZ_CP031320.1"/>
</dbReference>
<sequence length="1331" mass="144812">MSPRLTVVVPVRNAGPHLPECLRSLAAQTMGDLEVILVDDPRVSSPADGAPADGQLAPALEFAEGDDRFRVVRLAADETADARAAGTRHADSGSTYLAFADGADTVPPRAYELLLGTLDETGSDFATGGILRLGTDDSGQPLLSPYGPVKKATAKNRPRTHLNQHRPLIHDRTVRNKVFRRTFWDWLDLGWPAGVAGEGALAPDTAVALPAHYLATSVDVLSDAVCHWREPGDGHTPRPRTDPGALRDAMTVADGVSRLLGGWTSDARQGAKADYDATALTGDLMPFMKELPGAGEEFRALFAELAADFVSRVTTDVFEGLPVAARMKWELARTGRMADLLDALAFERDNPRVFRVTGARARGAAFLRPDGSEIDVPRRLARPAKDDLPLIARLQECRWLPDGTLRLRGYAYVRSLDAEHPRQSRKIGWLRRRGSRMRTPVRVRTVPAPEATSYSRQRLHSYDSSGFEITVDPARLLKALGRDERTGVWTLGLGVLTGGLLRHAGVGPGGDGSGKQPLALETGDGRRIVPVFRHGQLRISVEEIGARLTGHRMEGGELELTGTVREGRKPATMVLRTGHGEAETSREYPVRTVRTEADGRDVFTIRVPLADLAAAGTAQSAAHGDDTDDADITDNSSSTDNGDNGDNGERATEDGANGADPAAPADPADPADTADTADTAAADTADGPRPAEADAAAETATPAPVPAPSHTWRASLVFKDSSQCRIVAPEDTALGRYPLTGDGTFRELCLTPDASGHLVLTDRAVQPVADALAWSPDGELTVSGTFPEAPEGVRAAAAVELIWQHSGHREEVAVPVERDGGRFTARLRPEDAAPGGLPLRQGRWYPFFRALGADTRDGDVPLRLRPALLGTLPETYAGERDFTLERRFHDRLFLLSGSVLGVRERGTYRQHQLQTVLYPAARRRPLRDAVLYNSFDGRQFSDSPRALHEELLRRGTEVEHLWAVRDGQALVPPGARAVVQGSAEWHEALARSRWLVGNTHFPRWFERREGQTAVQTWHGTPLKRIGLDLADMTFANHEYLASLTERSAQWSLLLSPNRFSTPILRRAFGYEGEILESGYPRNDLLYAEDRDKHAREVRKRLDIPEDKRIVLYAPTWRDDNRFDRSNCKFDLRLDLDAAHAALGADHVLLVRKHYLVADAVPGTGDGFVRDVSAWPDIAELLLISDVLITDYSSLMFDFAHTGRPILFFTYDLERYRDVLRGFYFDFEERAPGPLLARSDEVIAALTDADAVAAAHEERYAQFRQAFCDLDDGQAAARVVDRMLAGRGEPAATAAPAAAPVPPAQQQAPAPEGPENAEPAAGSAAGSATAAD</sequence>
<feature type="domain" description="Glycosyltransferase 2-like" evidence="8">
    <location>
        <begin position="6"/>
        <end position="182"/>
    </location>
</feature>
<dbReference type="Gene3D" id="3.40.50.11820">
    <property type="match status" value="1"/>
</dbReference>
<dbReference type="InterPro" id="IPR007554">
    <property type="entry name" value="Glycerophosphate_synth"/>
</dbReference>
<evidence type="ECO:0000256" key="4">
    <source>
        <dbReference type="ARBA" id="ARBA00022679"/>
    </source>
</evidence>
<dbReference type="Proteomes" id="UP000254425">
    <property type="component" value="Chromosome"/>
</dbReference>